<evidence type="ECO:0000313" key="2">
    <source>
        <dbReference type="EMBL" id="OHT12085.1"/>
    </source>
</evidence>
<name>A0A1J4KRJ8_9EUKA</name>
<dbReference type="PANTHER" id="PTHR24345">
    <property type="entry name" value="SERINE/THREONINE-PROTEIN KINASE PLK"/>
    <property type="match status" value="1"/>
</dbReference>
<dbReference type="GO" id="GO:0000922">
    <property type="term" value="C:spindle pole"/>
    <property type="evidence" value="ECO:0007669"/>
    <property type="project" value="TreeGrafter"/>
</dbReference>
<comment type="caution">
    <text evidence="2">The sequence shown here is derived from an EMBL/GenBank/DDBJ whole genome shotgun (WGS) entry which is preliminary data.</text>
</comment>
<dbReference type="PROSITE" id="PS50011">
    <property type="entry name" value="PROTEIN_KINASE_DOM"/>
    <property type="match status" value="1"/>
</dbReference>
<dbReference type="SMART" id="SM00220">
    <property type="entry name" value="S_TKc"/>
    <property type="match status" value="1"/>
</dbReference>
<dbReference type="Gene3D" id="1.10.510.10">
    <property type="entry name" value="Transferase(Phosphotransferase) domain 1"/>
    <property type="match status" value="1"/>
</dbReference>
<dbReference type="InterPro" id="IPR011009">
    <property type="entry name" value="Kinase-like_dom_sf"/>
</dbReference>
<dbReference type="GO" id="GO:0000776">
    <property type="term" value="C:kinetochore"/>
    <property type="evidence" value="ECO:0007669"/>
    <property type="project" value="TreeGrafter"/>
</dbReference>
<dbReference type="GO" id="GO:0005634">
    <property type="term" value="C:nucleus"/>
    <property type="evidence" value="ECO:0007669"/>
    <property type="project" value="TreeGrafter"/>
</dbReference>
<dbReference type="AlphaFoldDB" id="A0A1J4KRJ8"/>
<dbReference type="VEuPathDB" id="TrichDB:TRFO_03702"/>
<organism evidence="2 3">
    <name type="scientific">Tritrichomonas foetus</name>
    <dbReference type="NCBI Taxonomy" id="1144522"/>
    <lineage>
        <taxon>Eukaryota</taxon>
        <taxon>Metamonada</taxon>
        <taxon>Parabasalia</taxon>
        <taxon>Tritrichomonadida</taxon>
        <taxon>Tritrichomonadidae</taxon>
        <taxon>Tritrichomonas</taxon>
    </lineage>
</organism>
<dbReference type="GO" id="GO:0005737">
    <property type="term" value="C:cytoplasm"/>
    <property type="evidence" value="ECO:0007669"/>
    <property type="project" value="TreeGrafter"/>
</dbReference>
<reference evidence="2" key="1">
    <citation type="submission" date="2016-10" db="EMBL/GenBank/DDBJ databases">
        <authorList>
            <person name="Benchimol M."/>
            <person name="Almeida L.G."/>
            <person name="Vasconcelos A.T."/>
            <person name="Perreira-Neves A."/>
            <person name="Rosa I.A."/>
            <person name="Tasca T."/>
            <person name="Bogo M.R."/>
            <person name="de Souza W."/>
        </authorList>
    </citation>
    <scope>NUCLEOTIDE SEQUENCE [LARGE SCALE GENOMIC DNA]</scope>
    <source>
        <strain evidence="2">K</strain>
    </source>
</reference>
<dbReference type="GO" id="GO:0004674">
    <property type="term" value="F:protein serine/threonine kinase activity"/>
    <property type="evidence" value="ECO:0007669"/>
    <property type="project" value="TreeGrafter"/>
</dbReference>
<feature type="domain" description="Protein kinase" evidence="1">
    <location>
        <begin position="1"/>
        <end position="178"/>
    </location>
</feature>
<gene>
    <name evidence="2" type="ORF">TRFO_03702</name>
</gene>
<dbReference type="PANTHER" id="PTHR24345:SF43">
    <property type="entry name" value="INACTIVE SERINE_THREONINE-PROTEIN KINASE PLK5"/>
    <property type="match status" value="1"/>
</dbReference>
<dbReference type="InterPro" id="IPR000719">
    <property type="entry name" value="Prot_kinase_dom"/>
</dbReference>
<keyword evidence="3" id="KW-1185">Reference proteome</keyword>
<accession>A0A1J4KRJ8</accession>
<evidence type="ECO:0000313" key="3">
    <source>
        <dbReference type="Proteomes" id="UP000179807"/>
    </source>
</evidence>
<dbReference type="RefSeq" id="XP_068365221.1">
    <property type="nucleotide sequence ID" value="XM_068491464.1"/>
</dbReference>
<dbReference type="SUPFAM" id="SSF56112">
    <property type="entry name" value="Protein kinase-like (PK-like)"/>
    <property type="match status" value="1"/>
</dbReference>
<dbReference type="GO" id="GO:0005813">
    <property type="term" value="C:centrosome"/>
    <property type="evidence" value="ECO:0007669"/>
    <property type="project" value="TreeGrafter"/>
</dbReference>
<dbReference type="Proteomes" id="UP000179807">
    <property type="component" value="Unassembled WGS sequence"/>
</dbReference>
<dbReference type="GO" id="GO:0005524">
    <property type="term" value="F:ATP binding"/>
    <property type="evidence" value="ECO:0007669"/>
    <property type="project" value="InterPro"/>
</dbReference>
<dbReference type="GO" id="GO:0007052">
    <property type="term" value="P:mitotic spindle organization"/>
    <property type="evidence" value="ECO:0007669"/>
    <property type="project" value="TreeGrafter"/>
</dbReference>
<sequence length="338" mass="37695">MVNSNSSKVNLNQIPSMNSLRTFKLNDGEKLENDLVLNENQNMLENSNILCSSSDSQAKNKVPTTNDRKYTIKRHNGSPPYMAPEIFDQDSEYDPFKADIWALGVTFYQMVMGKLPWQTSNLKEMKKSIKMGFFEFEVNEKNGQQICPVEFQRLIKKMCVPKVSSRLTIDQILADPLFAPFSSPASNSSSIASGVSRSLSGLKSHLSQLGNLSQLNSNCSLASPHPENKQFGIATSTSMFQKLSSGNGLLLNMREKNSESGTADRDKNQCLTLSNSFNPALKKFEKVRRQASLMRSDFARIRALNQLTNFSYNIQKPNVVSSLDKSQLSALPSIKKPA</sequence>
<protein>
    <recommendedName>
        <fullName evidence="1">Protein kinase domain-containing protein</fullName>
    </recommendedName>
</protein>
<dbReference type="EMBL" id="MLAK01000571">
    <property type="protein sequence ID" value="OHT12085.1"/>
    <property type="molecule type" value="Genomic_DNA"/>
</dbReference>
<dbReference type="Pfam" id="PF00069">
    <property type="entry name" value="Pkinase"/>
    <property type="match status" value="1"/>
</dbReference>
<evidence type="ECO:0000259" key="1">
    <source>
        <dbReference type="PROSITE" id="PS50011"/>
    </source>
</evidence>
<proteinExistence type="predicted"/>
<dbReference type="GeneID" id="94826168"/>